<feature type="domain" description="Helitron helicase-like" evidence="1">
    <location>
        <begin position="852"/>
        <end position="1072"/>
    </location>
</feature>
<comment type="caution">
    <text evidence="3">The sequence shown here is derived from an EMBL/GenBank/DDBJ whole genome shotgun (WGS) entry which is preliminary data.</text>
</comment>
<evidence type="ECO:0000259" key="1">
    <source>
        <dbReference type="Pfam" id="PF14214"/>
    </source>
</evidence>
<evidence type="ECO:0000313" key="3">
    <source>
        <dbReference type="EMBL" id="TFY51291.1"/>
    </source>
</evidence>
<evidence type="ECO:0000313" key="4">
    <source>
        <dbReference type="Proteomes" id="UP000298327"/>
    </source>
</evidence>
<proteinExistence type="predicted"/>
<dbReference type="Pfam" id="PF20209">
    <property type="entry name" value="DUF6570"/>
    <property type="match status" value="1"/>
</dbReference>
<dbReference type="Proteomes" id="UP000298327">
    <property type="component" value="Unassembled WGS sequence"/>
</dbReference>
<keyword evidence="4" id="KW-1185">Reference proteome</keyword>
<dbReference type="InterPro" id="IPR025476">
    <property type="entry name" value="Helitron_helicase-like"/>
</dbReference>
<sequence length="1288" mass="142551">MGNHTSCYQPHSQDRPVYDIPATPVVVGLVGRFCPGTLAVDLKICHALSPYVPLSGKACVPLPLHSFLPSFPTKSTMSVYVRSQLFSAIYNPDNLLSLISTSAVACLHLDCPSDRPISLTLSCPIPGGCLSCPLLLHPSDNICADFVLAADWFACGGADIADTDILRRPFCKHGCGSSLEPASSLLPAASSSSTINGNDSIDPLLRHRQRRASLRVVSPSACRKRTGAVPCCYFRMHFLTSFSVPTIVDNTFGLHLSMLHGSHTDHTRIVHGLYIKSYTLGSALSAASSRSSSPHAHCRLSVVDTVNRLFYLNKGDVLSLASFHSLHYSTKRPLPDVRNDVLLHVCSGECNCRAPAALRTPPPSDSATLATAIARAHIALLESICSNINAKPAAALLQLYDIEHDDCSSVGQLRRRLKAHIKTLRKGKQVPRSRSDRRNDNYRDAQRQLSDAFENTRQQWPQSVSSSLKDKLIRDFRDATSSHSLLSFTCASCAESCLQSREHRVNASNLPMHLLRNDESTSSLMSNLPSACRPPMPFTTGMLKDIFLDPAGVDVSDATDPTLKLCPSCYFPLTHKKLPSLALANKLFLGPVPHELKDLTAIEESMIARCRAKSCIVHLGEDRRGVMPNAQRGLKGHVIIYPQRPDKLLQLLPPSVEEIVKPICILFVGSGSPSPEWIRTKAKPLAVRRDKVHNALLWLQKHNSLYRDISISQEHLDALPTDGSLPVHVEYIRSSVATESLTSRYDASSVQNSNAPDDAAHSDDIAFENVVITDVDARAPSSELRAAAMRHVKDKGRSFIQVGHEPQPVNEFCNPDLFPMIYPSLFPYGIAGFEDQSRTHTVSFKRQITHCFRLADRRFQEHFSFMFTAFNILQRRASLLHSSLKVKTSAFPSVARDFASITPDALQRVTDRVSHGDCVTAHGAEERRVLKLMREVKLVTSHVPGSSSSKLTMRNQIRALMAEKGQPSFYVTINPADVYNPLVKFLAGSDIDIDNMAPSDVPNYWEQSLLVARNPIVAARFFNLYMKAFIRCLLRYDPKHQDTDGGILGVVRSYYGCVEAQGRGTLHCHMMIWVEGGLNPTELKAKCLSDPDFRTRLLSFLDDTISNAVPPKPSALDAHGLHANPCAHRGVPLAMSGEDLRLAQEHDIHALVSQCQVHQHTHTCYKYWKGPPEPRECRFDLDEGNVEPQSYMNEDTGELCLRCLDGLVNNFNATILTAMRCNMDIQFVTSGASAKAILHYITDYITKSELKAHIAYAALERAVVSLGRTEVDTDHDEFTYHAKRMLQR</sequence>
<dbReference type="OrthoDB" id="3267861at2759"/>
<dbReference type="EMBL" id="SEOQ01001558">
    <property type="protein sequence ID" value="TFY51291.1"/>
    <property type="molecule type" value="Genomic_DNA"/>
</dbReference>
<organism evidence="3 4">
    <name type="scientific">Dentipellis fragilis</name>
    <dbReference type="NCBI Taxonomy" id="205917"/>
    <lineage>
        <taxon>Eukaryota</taxon>
        <taxon>Fungi</taxon>
        <taxon>Dikarya</taxon>
        <taxon>Basidiomycota</taxon>
        <taxon>Agaricomycotina</taxon>
        <taxon>Agaricomycetes</taxon>
        <taxon>Russulales</taxon>
        <taxon>Hericiaceae</taxon>
        <taxon>Dentipellis</taxon>
    </lineage>
</organism>
<evidence type="ECO:0000259" key="2">
    <source>
        <dbReference type="Pfam" id="PF20209"/>
    </source>
</evidence>
<gene>
    <name evidence="3" type="ORF">EVG20_g11068</name>
</gene>
<dbReference type="Pfam" id="PF14214">
    <property type="entry name" value="Helitron_like_N"/>
    <property type="match status" value="1"/>
</dbReference>
<dbReference type="STRING" id="205917.A0A4Y9XQ10"/>
<dbReference type="InterPro" id="IPR046700">
    <property type="entry name" value="DUF6570"/>
</dbReference>
<accession>A0A4Y9XQ10</accession>
<name>A0A4Y9XQ10_9AGAM</name>
<feature type="domain" description="DUF6570" evidence="2">
    <location>
        <begin position="576"/>
        <end position="717"/>
    </location>
</feature>
<reference evidence="3 4" key="1">
    <citation type="submission" date="2019-02" db="EMBL/GenBank/DDBJ databases">
        <title>Genome sequencing of the rare red list fungi Dentipellis fragilis.</title>
        <authorList>
            <person name="Buettner E."/>
            <person name="Kellner H."/>
        </authorList>
    </citation>
    <scope>NUCLEOTIDE SEQUENCE [LARGE SCALE GENOMIC DNA]</scope>
    <source>
        <strain evidence="3 4">DSM 105465</strain>
    </source>
</reference>
<feature type="non-terminal residue" evidence="3">
    <location>
        <position position="1288"/>
    </location>
</feature>
<protein>
    <submittedName>
        <fullName evidence="3">Uncharacterized protein</fullName>
    </submittedName>
</protein>